<feature type="region of interest" description="Disordered" evidence="1">
    <location>
        <begin position="612"/>
        <end position="681"/>
    </location>
</feature>
<feature type="compositionally biased region" description="Gly residues" evidence="1">
    <location>
        <begin position="554"/>
        <end position="599"/>
    </location>
</feature>
<feature type="region of interest" description="Disordered" evidence="1">
    <location>
        <begin position="1"/>
        <end position="21"/>
    </location>
</feature>
<dbReference type="RefSeq" id="WP_106363553.1">
    <property type="nucleotide sequence ID" value="NZ_PVTJ01000003.1"/>
</dbReference>
<feature type="compositionally biased region" description="Gly residues" evidence="1">
    <location>
        <begin position="443"/>
        <end position="460"/>
    </location>
</feature>
<dbReference type="AlphaFoldDB" id="A0A2T0UNY9"/>
<feature type="compositionally biased region" description="Gly residues" evidence="1">
    <location>
        <begin position="476"/>
        <end position="514"/>
    </location>
</feature>
<accession>A0A2T0UNY9</accession>
<organism evidence="2 3">
    <name type="scientific">Glycomyces artemisiae</name>
    <dbReference type="NCBI Taxonomy" id="1076443"/>
    <lineage>
        <taxon>Bacteria</taxon>
        <taxon>Bacillati</taxon>
        <taxon>Actinomycetota</taxon>
        <taxon>Actinomycetes</taxon>
        <taxon>Glycomycetales</taxon>
        <taxon>Glycomycetaceae</taxon>
        <taxon>Glycomyces</taxon>
    </lineage>
</organism>
<reference evidence="2 3" key="1">
    <citation type="submission" date="2018-03" db="EMBL/GenBank/DDBJ databases">
        <title>Genomic Encyclopedia of Type Strains, Phase III (KMG-III): the genomes of soil and plant-associated and newly described type strains.</title>
        <authorList>
            <person name="Whitman W."/>
        </authorList>
    </citation>
    <scope>NUCLEOTIDE SEQUENCE [LARGE SCALE GENOMIC DNA]</scope>
    <source>
        <strain evidence="2 3">CGMCC 4.7067</strain>
    </source>
</reference>
<comment type="caution">
    <text evidence="2">The sequence shown here is derived from an EMBL/GenBank/DDBJ whole genome shotgun (WGS) entry which is preliminary data.</text>
</comment>
<feature type="compositionally biased region" description="Basic and acidic residues" evidence="1">
    <location>
        <begin position="302"/>
        <end position="316"/>
    </location>
</feature>
<feature type="compositionally biased region" description="Basic and acidic residues" evidence="1">
    <location>
        <begin position="649"/>
        <end position="658"/>
    </location>
</feature>
<evidence type="ECO:0000313" key="3">
    <source>
        <dbReference type="Proteomes" id="UP000238176"/>
    </source>
</evidence>
<name>A0A2T0UNY9_9ACTN</name>
<feature type="compositionally biased region" description="Basic and acidic residues" evidence="1">
    <location>
        <begin position="1"/>
        <end position="12"/>
    </location>
</feature>
<feature type="compositionally biased region" description="Gly residues" evidence="1">
    <location>
        <begin position="405"/>
        <end position="415"/>
    </location>
</feature>
<keyword evidence="3" id="KW-1185">Reference proteome</keyword>
<sequence length="681" mass="68150">MTEAAEIEKEDYGDIEEGQSGSQFTTAQNSLLVKPSCETGDCTCKVEEPAEAAWVKLMSAVPQASQINNLRAAREGTMMLPEGQTIQSMVKSIRPQPEADYALDTIRDAWTDFYEDFRTVGPKLEQGLATLASGWKGDDFDAFEEQVETVLKNCKTIGNDIGGEDGADGVIKVLDTKQSEIFEQQGGTACVYPAPKFYMEGTSCGSHRIHIRPPFFRNCEIRENDETKAALELAGFDPQIVDEVSEGRQQTYDMWNEYVTANPDYEENGLKGQALAESKADEYSTQRLDTLGTQGSSQLEEEAARVNEEVTERHSNVEAQVTEIAPDSKPGEQTTFNEGPDTDFPGSDGLDDGGGPGGMPDVDTSGLGSQTGPTDLTKLSDTPGGSGLNGSGLDANGNPINGSGNPPGGYGGGSDLQGLNDENPFDSGQDPDDLGSYGSTGTPPGGISGGSGLDGLGGNGSYSSPTPPDLDDVSGGLAGGGGGLGSTPGSIGGSGGLTGSGGGGGIPGGYGGGTSLVPSSLRPPTGGTGLKPGSTTGTTKPGKIPGYTSIRNAGPGGSKPGGTGGLGGNKPGSLGGGSGLKGGGGLGGSSGGSGLRGGGVGGTGAGSGLRGGMGAGAAGAAGAAGGKGMGASGAHGGGMVGGGAPGGRPGDDQDHEMKYWLAEEEDTWGGGPEDEDDDPFA</sequence>
<protein>
    <recommendedName>
        <fullName evidence="4">PPE family protein</fullName>
    </recommendedName>
</protein>
<evidence type="ECO:0000313" key="2">
    <source>
        <dbReference type="EMBL" id="PRY59630.1"/>
    </source>
</evidence>
<proteinExistence type="predicted"/>
<dbReference type="Proteomes" id="UP000238176">
    <property type="component" value="Unassembled WGS sequence"/>
</dbReference>
<feature type="compositionally biased region" description="Polar residues" evidence="1">
    <location>
        <begin position="366"/>
        <end position="380"/>
    </location>
</feature>
<evidence type="ECO:0000256" key="1">
    <source>
        <dbReference type="SAM" id="MobiDB-lite"/>
    </source>
</evidence>
<feature type="compositionally biased region" description="Acidic residues" evidence="1">
    <location>
        <begin position="662"/>
        <end position="681"/>
    </location>
</feature>
<gene>
    <name evidence="2" type="ORF">B0I28_103104</name>
</gene>
<dbReference type="EMBL" id="PVTJ01000003">
    <property type="protein sequence ID" value="PRY59630.1"/>
    <property type="molecule type" value="Genomic_DNA"/>
</dbReference>
<feature type="compositionally biased region" description="Low complexity" evidence="1">
    <location>
        <begin position="531"/>
        <end position="548"/>
    </location>
</feature>
<evidence type="ECO:0008006" key="4">
    <source>
        <dbReference type="Google" id="ProtNLM"/>
    </source>
</evidence>
<feature type="compositionally biased region" description="Gly residues" evidence="1">
    <location>
        <begin position="612"/>
        <end position="648"/>
    </location>
</feature>
<feature type="region of interest" description="Disordered" evidence="1">
    <location>
        <begin position="290"/>
        <end position="599"/>
    </location>
</feature>